<name>A0A6I3IM12_9MICO</name>
<evidence type="ECO:0000256" key="1">
    <source>
        <dbReference type="PIRSR" id="PIRSR601310-1"/>
    </source>
</evidence>
<organism evidence="5 6">
    <name type="scientific">Arsenicicoccus cauae</name>
    <dbReference type="NCBI Taxonomy" id="2663847"/>
    <lineage>
        <taxon>Bacteria</taxon>
        <taxon>Bacillati</taxon>
        <taxon>Actinomycetota</taxon>
        <taxon>Actinomycetes</taxon>
        <taxon>Micrococcales</taxon>
        <taxon>Intrasporangiaceae</taxon>
        <taxon>Arsenicicoccus</taxon>
    </lineage>
</organism>
<feature type="domain" description="HIT" evidence="4">
    <location>
        <begin position="9"/>
        <end position="118"/>
    </location>
</feature>
<reference evidence="5 6" key="1">
    <citation type="submission" date="2019-11" db="EMBL/GenBank/DDBJ databases">
        <title>Whole genome sequencing identifies a novel species of the genus Arsenicicoccus isolated from human blood.</title>
        <authorList>
            <person name="Jeong J.H."/>
            <person name="Kweon O.J."/>
            <person name="Kim H.R."/>
            <person name="Kim T.-H."/>
            <person name="Ha S.-M."/>
            <person name="Lee M.-K."/>
        </authorList>
    </citation>
    <scope>NUCLEOTIDE SEQUENCE [LARGE SCALE GENOMIC DNA]</scope>
    <source>
        <strain evidence="5 6">MKL-02</strain>
    </source>
</reference>
<accession>A0A6I3IM12</accession>
<dbReference type="PANTHER" id="PTHR23089">
    <property type="entry name" value="HISTIDINE TRIAD HIT PROTEIN"/>
    <property type="match status" value="1"/>
</dbReference>
<dbReference type="PROSITE" id="PS51084">
    <property type="entry name" value="HIT_2"/>
    <property type="match status" value="1"/>
</dbReference>
<dbReference type="InterPro" id="IPR019808">
    <property type="entry name" value="Histidine_triad_CS"/>
</dbReference>
<dbReference type="GO" id="GO:0003824">
    <property type="term" value="F:catalytic activity"/>
    <property type="evidence" value="ECO:0007669"/>
    <property type="project" value="InterPro"/>
</dbReference>
<comment type="caution">
    <text evidence="5">The sequence shown here is derived from an EMBL/GenBank/DDBJ whole genome shotgun (WGS) entry which is preliminary data.</text>
</comment>
<dbReference type="EMBL" id="WLVL01000040">
    <property type="protein sequence ID" value="MTB72725.1"/>
    <property type="molecule type" value="Genomic_DNA"/>
</dbReference>
<keyword evidence="6" id="KW-1185">Reference proteome</keyword>
<feature type="active site" description="Tele-AMP-histidine intermediate" evidence="1">
    <location>
        <position position="104"/>
    </location>
</feature>
<dbReference type="RefSeq" id="WP_154594010.1">
    <property type="nucleotide sequence ID" value="NZ_WLVL01000040.1"/>
</dbReference>
<evidence type="ECO:0000313" key="5">
    <source>
        <dbReference type="EMBL" id="MTB72725.1"/>
    </source>
</evidence>
<dbReference type="SUPFAM" id="SSF54197">
    <property type="entry name" value="HIT-like"/>
    <property type="match status" value="1"/>
</dbReference>
<dbReference type="AlphaFoldDB" id="A0A6I3IM12"/>
<sequence>MTPRDPDCLFCKIVAGEIPGEVVHETETTLAFRDIQPQAPTHVLVVPKAHHPNAVATAQADPSLLVDVVLAAGRVAEQEGLVERGYRLVSNTGQDAQQSVDHLHLHVVGGRAMQWPPG</sequence>
<protein>
    <submittedName>
        <fullName evidence="5">HIT domain-containing protein</fullName>
    </submittedName>
</protein>
<gene>
    <name evidence="5" type="ORF">GGG17_12275</name>
</gene>
<dbReference type="InterPro" id="IPR011146">
    <property type="entry name" value="HIT-like"/>
</dbReference>
<proteinExistence type="predicted"/>
<evidence type="ECO:0000256" key="3">
    <source>
        <dbReference type="PROSITE-ProRule" id="PRU00464"/>
    </source>
</evidence>
<evidence type="ECO:0000259" key="4">
    <source>
        <dbReference type="PROSITE" id="PS51084"/>
    </source>
</evidence>
<dbReference type="PRINTS" id="PR00332">
    <property type="entry name" value="HISTRIAD"/>
</dbReference>
<feature type="short sequence motif" description="Histidine triad motif" evidence="2 3">
    <location>
        <begin position="102"/>
        <end position="106"/>
    </location>
</feature>
<dbReference type="InterPro" id="IPR001310">
    <property type="entry name" value="Histidine_triad_HIT"/>
</dbReference>
<dbReference type="Proteomes" id="UP000431092">
    <property type="component" value="Unassembled WGS sequence"/>
</dbReference>
<dbReference type="InterPro" id="IPR036265">
    <property type="entry name" value="HIT-like_sf"/>
</dbReference>
<dbReference type="Gene3D" id="3.30.428.10">
    <property type="entry name" value="HIT-like"/>
    <property type="match status" value="1"/>
</dbReference>
<dbReference type="CDD" id="cd01276">
    <property type="entry name" value="PKCI_related"/>
    <property type="match status" value="1"/>
</dbReference>
<evidence type="ECO:0000313" key="6">
    <source>
        <dbReference type="Proteomes" id="UP000431092"/>
    </source>
</evidence>
<dbReference type="Pfam" id="PF01230">
    <property type="entry name" value="HIT"/>
    <property type="match status" value="1"/>
</dbReference>
<evidence type="ECO:0000256" key="2">
    <source>
        <dbReference type="PIRSR" id="PIRSR601310-3"/>
    </source>
</evidence>
<dbReference type="PROSITE" id="PS00892">
    <property type="entry name" value="HIT_1"/>
    <property type="match status" value="1"/>
</dbReference>